<feature type="transmembrane region" description="Helical" evidence="3">
    <location>
        <begin position="384"/>
        <end position="404"/>
    </location>
</feature>
<sequence length="522" mass="57998">MRYLTNKKQKPPANREIIDYDISTNIDENYNRLMQLLESCSDAVIRKFSFGNETETKALVVYFDGLADRIEVEDNVLRPLMLELKMVNDTSPEQKEKDIFTAVQDRILLIGEVETISTLQEVGHKISSGDTVLLIDGFSTGLSAGTRAWESRAVATPDAEHVIRGPKEGFTETMRFNTALLRRRIKSTSFKVENFVVGRVTKTDTVVCYIDGIAPKELVDEVRTRISKIDVDGVLDTGLIEEHIEDEKYTIFAQSESTEKPDRVVGHLLEGRICIIVDGSPMALIVPTTFPRFLISAEDYYERYVPSTLFRLARFIAFWIALLLPSIYVSVVTYHHEMIPTDLFLTIMAAREGVPFPAFVEALLMELTFELLREAGLRLPGQIGPAVSIVGALIIGDAAVRAGLVSTPMVVVIAFTGIASFVTPAYNAGVVVRIARFGFLFLAAFLGFFGIMIGILLLLTRMASLSSLGQPYLAPFAPLRTGELGDTIVRRPWTNAIRRPFMSGMKNLVRQKKDNSNGGNQG</sequence>
<dbReference type="EMBL" id="CP046457">
    <property type="protein sequence ID" value="QGU00532.1"/>
    <property type="molecule type" value="Genomic_DNA"/>
</dbReference>
<evidence type="ECO:0000256" key="2">
    <source>
        <dbReference type="ARBA" id="ARBA00023136"/>
    </source>
</evidence>
<keyword evidence="3" id="KW-0812">Transmembrane</keyword>
<comment type="similarity">
    <text evidence="1">Belongs to the GerABKA family.</text>
</comment>
<dbReference type="RefSeq" id="WP_156204305.1">
    <property type="nucleotide sequence ID" value="NZ_CP046457.1"/>
</dbReference>
<reference evidence="5" key="1">
    <citation type="journal article" date="2019" name="Microbiology">
        <title>Complete Genome Sequence of an Uncultured Bacterium of the Candidate Phylum Bipolaricaulota.</title>
        <authorList>
            <person name="Kadnikov V.V."/>
            <person name="Mardanov A.V."/>
            <person name="Beletsky A.V."/>
            <person name="Frank Y.A."/>
            <person name="Karnachuk O.V."/>
            <person name="Ravin N.V."/>
        </authorList>
    </citation>
    <scope>NUCLEOTIDE SEQUENCE [LARGE SCALE GENOMIC DNA]</scope>
</reference>
<dbReference type="InterPro" id="IPR004995">
    <property type="entry name" value="Spore_Ger"/>
</dbReference>
<dbReference type="Proteomes" id="UP000426444">
    <property type="component" value="Chromosome"/>
</dbReference>
<dbReference type="PIRSF" id="PIRSF005690">
    <property type="entry name" value="GerBA"/>
    <property type="match status" value="1"/>
</dbReference>
<accession>A0A6I6DDC8</accession>
<keyword evidence="4" id="KW-0675">Receptor</keyword>
<evidence type="ECO:0000256" key="1">
    <source>
        <dbReference type="ARBA" id="ARBA00005278"/>
    </source>
</evidence>
<dbReference type="AlphaFoldDB" id="A0A6I6DDC8"/>
<feature type="transmembrane region" description="Helical" evidence="3">
    <location>
        <begin position="439"/>
        <end position="459"/>
    </location>
</feature>
<dbReference type="GO" id="GO:0009847">
    <property type="term" value="P:spore germination"/>
    <property type="evidence" value="ECO:0007669"/>
    <property type="project" value="InterPro"/>
</dbReference>
<evidence type="ECO:0000313" key="4">
    <source>
        <dbReference type="EMBL" id="QGU00532.1"/>
    </source>
</evidence>
<gene>
    <name evidence="4" type="ORF">SYNTR_1938</name>
</gene>
<dbReference type="Pfam" id="PF03323">
    <property type="entry name" value="GerA"/>
    <property type="match status" value="1"/>
</dbReference>
<keyword evidence="3" id="KW-1133">Transmembrane helix</keyword>
<organism evidence="4 5">
    <name type="scientific">Candidatus Syntrophocurvum alkaliphilum</name>
    <dbReference type="NCBI Taxonomy" id="2293317"/>
    <lineage>
        <taxon>Bacteria</taxon>
        <taxon>Bacillati</taxon>
        <taxon>Bacillota</taxon>
        <taxon>Clostridia</taxon>
        <taxon>Eubacteriales</taxon>
        <taxon>Syntrophomonadaceae</taxon>
        <taxon>Candidatus Syntrophocurvum</taxon>
    </lineage>
</organism>
<dbReference type="OrthoDB" id="9772630at2"/>
<dbReference type="KEGG" id="salq:SYNTR_1938"/>
<name>A0A6I6DDC8_9FIRM</name>
<feature type="transmembrane region" description="Helical" evidence="3">
    <location>
        <begin position="410"/>
        <end position="432"/>
    </location>
</feature>
<feature type="transmembrane region" description="Helical" evidence="3">
    <location>
        <begin position="312"/>
        <end position="334"/>
    </location>
</feature>
<keyword evidence="2 3" id="KW-0472">Membrane</keyword>
<dbReference type="PANTHER" id="PTHR22550">
    <property type="entry name" value="SPORE GERMINATION PROTEIN"/>
    <property type="match status" value="1"/>
</dbReference>
<proteinExistence type="inferred from homology"/>
<evidence type="ECO:0000313" key="5">
    <source>
        <dbReference type="Proteomes" id="UP000426444"/>
    </source>
</evidence>
<keyword evidence="5" id="KW-1185">Reference proteome</keyword>
<dbReference type="InterPro" id="IPR050768">
    <property type="entry name" value="UPF0353/GerABKA_families"/>
</dbReference>
<protein>
    <submittedName>
        <fullName evidence="4">Nutrient germinant receptor inner membrane subunit A (GerKA/GerAA/GerBA)</fullName>
    </submittedName>
</protein>
<dbReference type="PANTHER" id="PTHR22550:SF5">
    <property type="entry name" value="LEUCINE ZIPPER PROTEIN 4"/>
    <property type="match status" value="1"/>
</dbReference>
<dbReference type="GO" id="GO:0016020">
    <property type="term" value="C:membrane"/>
    <property type="evidence" value="ECO:0007669"/>
    <property type="project" value="InterPro"/>
</dbReference>
<evidence type="ECO:0000256" key="3">
    <source>
        <dbReference type="SAM" id="Phobius"/>
    </source>
</evidence>